<sequence>MPNPPRSELDSDLPILYQDEFLVAINKPAGLLVHRSDIDRHETRFAVQLLRDQLGQRVFPLHRLDKPTAGVLVFALNPEIAREMMIIFMSDSVEKTYLAVVRGYTAERAIIDYPLQEQLDKMTDRLARQDKAAQAAITHYRRLATVELPFAVGRYSTSRYSLLQLSPKTGRKHQLRRHLKHIFHPIIGDTTHGDGKHNDFFRQQLNCRQLLLASTQLNFPHPVTRQRLEIQAPLDACFSRIVTELNWNVDSAYSAIPLSFLATLNKWS</sequence>
<keyword evidence="1" id="KW-0819">tRNA processing</keyword>
<evidence type="ECO:0000256" key="8">
    <source>
        <dbReference type="ARBA" id="ARBA00041975"/>
    </source>
</evidence>
<dbReference type="InterPro" id="IPR050188">
    <property type="entry name" value="RluA_PseudoU_synthase"/>
</dbReference>
<feature type="domain" description="Pseudouridine synthase RsuA/RluA-like" evidence="10">
    <location>
        <begin position="22"/>
        <end position="181"/>
    </location>
</feature>
<evidence type="ECO:0000256" key="7">
    <source>
        <dbReference type="ARBA" id="ARBA00041803"/>
    </source>
</evidence>
<keyword evidence="2" id="KW-0413">Isomerase</keyword>
<evidence type="ECO:0000256" key="5">
    <source>
        <dbReference type="ARBA" id="ARBA00038943"/>
    </source>
</evidence>
<evidence type="ECO:0000256" key="4">
    <source>
        <dbReference type="ARBA" id="ARBA00037670"/>
    </source>
</evidence>
<dbReference type="SUPFAM" id="SSF55120">
    <property type="entry name" value="Pseudouridine synthase"/>
    <property type="match status" value="1"/>
</dbReference>
<dbReference type="AlphaFoldDB" id="A0A2S6GK29"/>
<proteinExistence type="predicted"/>
<name>A0A2S6GK29_9GAMM</name>
<dbReference type="PROSITE" id="PS01129">
    <property type="entry name" value="PSI_RLU"/>
    <property type="match status" value="1"/>
</dbReference>
<dbReference type="EMBL" id="PTIY01000020">
    <property type="protein sequence ID" value="PPK65511.1"/>
    <property type="molecule type" value="Genomic_DNA"/>
</dbReference>
<evidence type="ECO:0000313" key="12">
    <source>
        <dbReference type="Proteomes" id="UP000238071"/>
    </source>
</evidence>
<evidence type="ECO:0000256" key="6">
    <source>
        <dbReference type="ARBA" id="ARBA00040675"/>
    </source>
</evidence>
<accession>A0A2S6GK29</accession>
<evidence type="ECO:0000256" key="3">
    <source>
        <dbReference type="ARBA" id="ARBA00036607"/>
    </source>
</evidence>
<reference evidence="11 12" key="1">
    <citation type="submission" date="2018-02" db="EMBL/GenBank/DDBJ databases">
        <title>Subsurface microbial communities from deep shales in Ohio and West Virginia, USA.</title>
        <authorList>
            <person name="Wrighton K."/>
        </authorList>
    </citation>
    <scope>NUCLEOTIDE SEQUENCE [LARGE SCALE GENOMIC DNA]</scope>
    <source>
        <strain evidence="11 12">OWC-G53F</strain>
    </source>
</reference>
<dbReference type="PANTHER" id="PTHR21600">
    <property type="entry name" value="MITOCHONDRIAL RNA PSEUDOURIDINE SYNTHASE"/>
    <property type="match status" value="1"/>
</dbReference>
<comment type="function">
    <text evidence="4">Responsible for synthesis of pseudouridine from uracil-65 in transfer RNAs.</text>
</comment>
<dbReference type="CDD" id="cd02563">
    <property type="entry name" value="PseudoU_synth_TruC"/>
    <property type="match status" value="1"/>
</dbReference>
<evidence type="ECO:0000313" key="11">
    <source>
        <dbReference type="EMBL" id="PPK65511.1"/>
    </source>
</evidence>
<evidence type="ECO:0000256" key="1">
    <source>
        <dbReference type="ARBA" id="ARBA00022694"/>
    </source>
</evidence>
<dbReference type="RefSeq" id="WP_104425204.1">
    <property type="nucleotide sequence ID" value="NZ_PTIY01000020.1"/>
</dbReference>
<dbReference type="PANTHER" id="PTHR21600:SF56">
    <property type="entry name" value="TRNA PSEUDOURIDINE SYNTHASE C"/>
    <property type="match status" value="1"/>
</dbReference>
<dbReference type="NCBIfam" id="NF008321">
    <property type="entry name" value="PRK11112.1"/>
    <property type="match status" value="1"/>
</dbReference>
<dbReference type="InterPro" id="IPR006145">
    <property type="entry name" value="PsdUridine_synth_RsuA/RluA"/>
</dbReference>
<comment type="catalytic activity">
    <reaction evidence="3">
        <text>uridine(65) in tRNA = pseudouridine(65) in tRNA</text>
        <dbReference type="Rhea" id="RHEA:42536"/>
        <dbReference type="Rhea" id="RHEA-COMP:10103"/>
        <dbReference type="Rhea" id="RHEA-COMP:10104"/>
        <dbReference type="ChEBI" id="CHEBI:65314"/>
        <dbReference type="ChEBI" id="CHEBI:65315"/>
        <dbReference type="EC" id="5.4.99.26"/>
    </reaction>
</comment>
<dbReference type="GO" id="GO:0000455">
    <property type="term" value="P:enzyme-directed rRNA pseudouridine synthesis"/>
    <property type="evidence" value="ECO:0007669"/>
    <property type="project" value="TreeGrafter"/>
</dbReference>
<protein>
    <recommendedName>
        <fullName evidence="6">tRNA pseudouridine synthase C</fullName>
        <ecNumber evidence="5">5.4.99.26</ecNumber>
    </recommendedName>
    <alternativeName>
        <fullName evidence="8">tRNA pseudouridine(65) synthase</fullName>
    </alternativeName>
    <alternativeName>
        <fullName evidence="9">tRNA pseudouridylate synthase C</fullName>
    </alternativeName>
    <alternativeName>
        <fullName evidence="7">tRNA-uridine isomerase C</fullName>
    </alternativeName>
</protein>
<dbReference type="GO" id="GO:0008033">
    <property type="term" value="P:tRNA processing"/>
    <property type="evidence" value="ECO:0007669"/>
    <property type="project" value="UniProtKB-KW"/>
</dbReference>
<evidence type="ECO:0000256" key="2">
    <source>
        <dbReference type="ARBA" id="ARBA00023235"/>
    </source>
</evidence>
<keyword evidence="12" id="KW-1185">Reference proteome</keyword>
<comment type="caution">
    <text evidence="11">The sequence shown here is derived from an EMBL/GenBank/DDBJ whole genome shotgun (WGS) entry which is preliminary data.</text>
</comment>
<dbReference type="Gene3D" id="3.30.2350.10">
    <property type="entry name" value="Pseudouridine synthase"/>
    <property type="match status" value="1"/>
</dbReference>
<dbReference type="OrthoDB" id="9807829at2"/>
<dbReference type="EC" id="5.4.99.26" evidence="5"/>
<organism evidence="11 12">
    <name type="scientific">Methylobacter tundripaludum</name>
    <dbReference type="NCBI Taxonomy" id="173365"/>
    <lineage>
        <taxon>Bacteria</taxon>
        <taxon>Pseudomonadati</taxon>
        <taxon>Pseudomonadota</taxon>
        <taxon>Gammaproteobacteria</taxon>
        <taxon>Methylococcales</taxon>
        <taxon>Methylococcaceae</taxon>
        <taxon>Methylobacter</taxon>
    </lineage>
</organism>
<evidence type="ECO:0000256" key="9">
    <source>
        <dbReference type="ARBA" id="ARBA00043049"/>
    </source>
</evidence>
<dbReference type="GO" id="GO:0003723">
    <property type="term" value="F:RNA binding"/>
    <property type="evidence" value="ECO:0007669"/>
    <property type="project" value="InterPro"/>
</dbReference>
<dbReference type="GO" id="GO:0160149">
    <property type="term" value="F:tRNA pseudouridine(65) synthase activity"/>
    <property type="evidence" value="ECO:0007669"/>
    <property type="project" value="UniProtKB-EC"/>
</dbReference>
<dbReference type="Proteomes" id="UP000238071">
    <property type="component" value="Unassembled WGS sequence"/>
</dbReference>
<dbReference type="InterPro" id="IPR020103">
    <property type="entry name" value="PsdUridine_synth_cat_dom_sf"/>
</dbReference>
<dbReference type="InterPro" id="IPR006224">
    <property type="entry name" value="PsdUridine_synth_RluA-like_CS"/>
</dbReference>
<evidence type="ECO:0000259" key="10">
    <source>
        <dbReference type="Pfam" id="PF00849"/>
    </source>
</evidence>
<gene>
    <name evidence="11" type="ORF">B0F88_12023</name>
</gene>
<dbReference type="Pfam" id="PF00849">
    <property type="entry name" value="PseudoU_synth_2"/>
    <property type="match status" value="1"/>
</dbReference>